<dbReference type="Proteomes" id="UP000002407">
    <property type="component" value="Chromosome"/>
</dbReference>
<gene>
    <name evidence="2" type="ordered locus">CHAB381_1195</name>
</gene>
<dbReference type="KEGG" id="cha:CHAB381_1195"/>
<evidence type="ECO:0000313" key="2">
    <source>
        <dbReference type="EMBL" id="ABS52336.1"/>
    </source>
</evidence>
<dbReference type="EMBL" id="CP000776">
    <property type="protein sequence ID" value="ABS52336.1"/>
    <property type="molecule type" value="Genomic_DNA"/>
</dbReference>
<evidence type="ECO:0000256" key="1">
    <source>
        <dbReference type="SAM" id="Phobius"/>
    </source>
</evidence>
<name>A7I2K8_CAMHC</name>
<feature type="transmembrane region" description="Helical" evidence="1">
    <location>
        <begin position="55"/>
        <end position="83"/>
    </location>
</feature>
<keyword evidence="1" id="KW-0472">Membrane</keyword>
<feature type="transmembrane region" description="Helical" evidence="1">
    <location>
        <begin position="115"/>
        <end position="136"/>
    </location>
</feature>
<keyword evidence="1" id="KW-0812">Transmembrane</keyword>
<evidence type="ECO:0000313" key="3">
    <source>
        <dbReference type="Proteomes" id="UP000002407"/>
    </source>
</evidence>
<organism evidence="2 3">
    <name type="scientific">Campylobacter hominis (strain ATCC BAA-381 / DSM 21671 / CCUG 45161 / LMG 19568 / NCTC 13146 / CH001A)</name>
    <dbReference type="NCBI Taxonomy" id="360107"/>
    <lineage>
        <taxon>Bacteria</taxon>
        <taxon>Pseudomonadati</taxon>
        <taxon>Campylobacterota</taxon>
        <taxon>Epsilonproteobacteria</taxon>
        <taxon>Campylobacterales</taxon>
        <taxon>Campylobacteraceae</taxon>
        <taxon>Campylobacter</taxon>
    </lineage>
</organism>
<keyword evidence="3" id="KW-1185">Reference proteome</keyword>
<dbReference type="AlphaFoldDB" id="A7I2K8"/>
<feature type="transmembrane region" description="Helical" evidence="1">
    <location>
        <begin position="21"/>
        <end position="43"/>
    </location>
</feature>
<sequence length="279" mass="33159">MRLIKFMHSWQETPIKIDERIKMEVLIINLIVAFACALCIKYIANSQINKFAKVFFIILFLLFIFFGFFVFVFFLTFIFLFIISRYEFGIQRKAIRAGNQVEATKKICLLKKTQFITTLIVLFFTYGFVFDGFKMLKFRYECDIKKDFKIEIVSDDYEIKESDYMIIKKDFPYTYTSYPDSNISFSSNTDLKSCYWADLSDLAKKCGKSGYRHTADIFYKNNLIAKKYEYFVPYNYFMAKMQSVETSIHYEKCGYGYNEIIDILKQNLINKNSNGKDKR</sequence>
<keyword evidence="1" id="KW-1133">Transmembrane helix</keyword>
<dbReference type="STRING" id="360107.CHAB381_1195"/>
<accession>A7I2K8</accession>
<reference evidence="3" key="1">
    <citation type="submission" date="2007-07" db="EMBL/GenBank/DDBJ databases">
        <title>Complete genome sequence of Campylobacter hominis ATCC BAA-381, a commensal isolated from the human gastrointestinal tract.</title>
        <authorList>
            <person name="Fouts D.E."/>
            <person name="Mongodin E.F."/>
            <person name="Puiu D."/>
            <person name="Sebastian Y."/>
            <person name="Miller W.G."/>
            <person name="Mandrell R.E."/>
            <person name="Nelson K.E."/>
        </authorList>
    </citation>
    <scope>NUCLEOTIDE SEQUENCE [LARGE SCALE GENOMIC DNA]</scope>
    <source>
        <strain evidence="3">ATCC BAA-381 / LMG 19568 / NCTC 13146 / CH001A</strain>
    </source>
</reference>
<proteinExistence type="predicted"/>
<dbReference type="HOGENOM" id="CLU_996311_0_0_7"/>
<protein>
    <submittedName>
        <fullName evidence="2">Uncharacterized protein</fullName>
    </submittedName>
</protein>